<reference evidence="3" key="1">
    <citation type="submission" date="2023-10" db="EMBL/GenBank/DDBJ databases">
        <title>Genome assembly of Pristionchus species.</title>
        <authorList>
            <person name="Yoshida K."/>
            <person name="Sommer R.J."/>
        </authorList>
    </citation>
    <scope>NUCLEOTIDE SEQUENCE</scope>
    <source>
        <strain evidence="3">RS0144</strain>
    </source>
</reference>
<keyword evidence="2" id="KW-0812">Transmembrane</keyword>
<evidence type="ECO:0000313" key="3">
    <source>
        <dbReference type="EMBL" id="GMS78841.1"/>
    </source>
</evidence>
<evidence type="ECO:0000256" key="1">
    <source>
        <dbReference type="SAM" id="MobiDB-lite"/>
    </source>
</evidence>
<keyword evidence="4" id="KW-1185">Reference proteome</keyword>
<proteinExistence type="predicted"/>
<protein>
    <submittedName>
        <fullName evidence="3">Uncharacterized protein</fullName>
    </submittedName>
</protein>
<evidence type="ECO:0000256" key="2">
    <source>
        <dbReference type="SAM" id="Phobius"/>
    </source>
</evidence>
<feature type="non-terminal residue" evidence="3">
    <location>
        <position position="1"/>
    </location>
</feature>
<feature type="compositionally biased region" description="Basic and acidic residues" evidence="1">
    <location>
        <begin position="77"/>
        <end position="89"/>
    </location>
</feature>
<comment type="caution">
    <text evidence="3">The sequence shown here is derived from an EMBL/GenBank/DDBJ whole genome shotgun (WGS) entry which is preliminary data.</text>
</comment>
<feature type="transmembrane region" description="Helical" evidence="2">
    <location>
        <begin position="41"/>
        <end position="62"/>
    </location>
</feature>
<gene>
    <name evidence="3" type="ORF">PENTCL1PPCAC_1016</name>
</gene>
<organism evidence="3 4">
    <name type="scientific">Pristionchus entomophagus</name>
    <dbReference type="NCBI Taxonomy" id="358040"/>
    <lineage>
        <taxon>Eukaryota</taxon>
        <taxon>Metazoa</taxon>
        <taxon>Ecdysozoa</taxon>
        <taxon>Nematoda</taxon>
        <taxon>Chromadorea</taxon>
        <taxon>Rhabditida</taxon>
        <taxon>Rhabditina</taxon>
        <taxon>Diplogasteromorpha</taxon>
        <taxon>Diplogasteroidea</taxon>
        <taxon>Neodiplogasteridae</taxon>
        <taxon>Pristionchus</taxon>
    </lineage>
</organism>
<feature type="region of interest" description="Disordered" evidence="1">
    <location>
        <begin position="71"/>
        <end position="98"/>
    </location>
</feature>
<dbReference type="Proteomes" id="UP001432027">
    <property type="component" value="Unassembled WGS sequence"/>
</dbReference>
<evidence type="ECO:0000313" key="4">
    <source>
        <dbReference type="Proteomes" id="UP001432027"/>
    </source>
</evidence>
<keyword evidence="2" id="KW-1133">Transmembrane helix</keyword>
<dbReference type="AlphaFoldDB" id="A0AAV5S7F1"/>
<dbReference type="EMBL" id="BTSX01000001">
    <property type="protein sequence ID" value="GMS78841.1"/>
    <property type="molecule type" value="Genomic_DNA"/>
</dbReference>
<accession>A0AAV5S7F1</accession>
<name>A0AAV5S7F1_9BILA</name>
<sequence>FDWDYCMLTHGGNGTSGPNGHNCPVYYGEQDKSGFNNNTNIFIVSIVLLTMISLLLAAYVWLLRKRLNDSIRQSRQSHSEDNAARRKLMELSSNSADV</sequence>
<keyword evidence="2" id="KW-0472">Membrane</keyword>